<dbReference type="EMBL" id="CP061800">
    <property type="protein sequence ID" value="QTA86723.1"/>
    <property type="molecule type" value="Genomic_DNA"/>
</dbReference>
<evidence type="ECO:0000313" key="2">
    <source>
        <dbReference type="Proteomes" id="UP000663722"/>
    </source>
</evidence>
<evidence type="ECO:0000313" key="1">
    <source>
        <dbReference type="EMBL" id="QTA86723.1"/>
    </source>
</evidence>
<dbReference type="Proteomes" id="UP000663722">
    <property type="component" value="Chromosome"/>
</dbReference>
<organism evidence="1 2">
    <name type="scientific">Desulfonema magnum</name>
    <dbReference type="NCBI Taxonomy" id="45655"/>
    <lineage>
        <taxon>Bacteria</taxon>
        <taxon>Pseudomonadati</taxon>
        <taxon>Thermodesulfobacteriota</taxon>
        <taxon>Desulfobacteria</taxon>
        <taxon>Desulfobacterales</taxon>
        <taxon>Desulfococcaceae</taxon>
        <taxon>Desulfonema</taxon>
    </lineage>
</organism>
<gene>
    <name evidence="1" type="ORF">dnm_027470</name>
</gene>
<protein>
    <submittedName>
        <fullName evidence="1">Uncharacterized protein</fullName>
    </submittedName>
</protein>
<name>A0A975BJX3_9BACT</name>
<keyword evidence="2" id="KW-1185">Reference proteome</keyword>
<proteinExistence type="predicted"/>
<reference evidence="1" key="1">
    <citation type="journal article" date="2021" name="Microb. Physiol.">
        <title>Proteogenomic Insights into the Physiology of Marine, Sulfate-Reducing, Filamentous Desulfonema limicola and Desulfonema magnum.</title>
        <authorList>
            <person name="Schnaars V."/>
            <person name="Wohlbrand L."/>
            <person name="Scheve S."/>
            <person name="Hinrichs C."/>
            <person name="Reinhardt R."/>
            <person name="Rabus R."/>
        </authorList>
    </citation>
    <scope>NUCLEOTIDE SEQUENCE</scope>
    <source>
        <strain evidence="1">4be13</strain>
    </source>
</reference>
<dbReference type="KEGG" id="dmm:dnm_027470"/>
<accession>A0A975BJX3</accession>
<dbReference type="AlphaFoldDB" id="A0A975BJX3"/>
<sequence>MVADINYFQGRDAFSQFRTLVTGNSGLNGLPSFFPVFPKSEAAPFLSDILFVL</sequence>